<evidence type="ECO:0000313" key="2">
    <source>
        <dbReference type="EMBL" id="EER16223.1"/>
    </source>
</evidence>
<dbReference type="AlphaFoldDB" id="C5KI11"/>
<dbReference type="EMBL" id="GG673069">
    <property type="protein sequence ID" value="EER16223.1"/>
    <property type="molecule type" value="Genomic_DNA"/>
</dbReference>
<dbReference type="Pfam" id="PF02230">
    <property type="entry name" value="Abhydrolase_2"/>
    <property type="match status" value="1"/>
</dbReference>
<keyword evidence="3" id="KW-1185">Reference proteome</keyword>
<feature type="domain" description="Phospholipase/carboxylesterase/thioesterase" evidence="1">
    <location>
        <begin position="59"/>
        <end position="138"/>
    </location>
</feature>
<dbReference type="SUPFAM" id="SSF53474">
    <property type="entry name" value="alpha/beta-Hydrolases"/>
    <property type="match status" value="1"/>
</dbReference>
<dbReference type="InterPro" id="IPR029058">
    <property type="entry name" value="AB_hydrolase_fold"/>
</dbReference>
<dbReference type="GeneID" id="9061361"/>
<dbReference type="InterPro" id="IPR003140">
    <property type="entry name" value="PLipase/COase/thioEstase"/>
</dbReference>
<proteinExistence type="predicted"/>
<dbReference type="GO" id="GO:0016787">
    <property type="term" value="F:hydrolase activity"/>
    <property type="evidence" value="ECO:0007669"/>
    <property type="project" value="InterPro"/>
</dbReference>
<sequence length="307" mass="33754">MFLTTAPNSEEEVEADFMVAFRDAFDVLVDSTNSFDQLSRSCGEARFSWLPFPAGQTDWFTESAMAHPDDPMLENSLRYLSITVNELIGVVPAHHIILVGQGTGAAMAAYFTSVYPLSLGGVMTIGGWDTLANVTPKIADVGMSRRTQIRTYGERSDDVGSIRSIKTNNLPRVGHDLLTDLLLLLTRPLCAVIWLTPTTHVHKDNPAVTSVWKISHVIEDLMGSSVRAENYTAFDESLEHECGGGVAYRTVQIPIPELSKIRDGNPSSSVDDVLREFSELINVHRVRQNRIIIGGSHGAEEAVLQLM</sequence>
<protein>
    <recommendedName>
        <fullName evidence="1">Phospholipase/carboxylesterase/thioesterase domain-containing protein</fullName>
    </recommendedName>
</protein>
<name>C5KI11_PERM5</name>
<dbReference type="Gene3D" id="3.40.50.1820">
    <property type="entry name" value="alpha/beta hydrolase"/>
    <property type="match status" value="1"/>
</dbReference>
<evidence type="ECO:0000313" key="3">
    <source>
        <dbReference type="Proteomes" id="UP000007800"/>
    </source>
</evidence>
<evidence type="ECO:0000259" key="1">
    <source>
        <dbReference type="Pfam" id="PF02230"/>
    </source>
</evidence>
<dbReference type="InParanoid" id="C5KI11"/>
<gene>
    <name evidence="2" type="ORF">Pmar_PMAR003686</name>
</gene>
<organism evidence="3">
    <name type="scientific">Perkinsus marinus (strain ATCC 50983 / TXsc)</name>
    <dbReference type="NCBI Taxonomy" id="423536"/>
    <lineage>
        <taxon>Eukaryota</taxon>
        <taxon>Sar</taxon>
        <taxon>Alveolata</taxon>
        <taxon>Perkinsozoa</taxon>
        <taxon>Perkinsea</taxon>
        <taxon>Perkinsida</taxon>
        <taxon>Perkinsidae</taxon>
        <taxon>Perkinsus</taxon>
    </lineage>
</organism>
<reference evidence="2 3" key="1">
    <citation type="submission" date="2008-07" db="EMBL/GenBank/DDBJ databases">
        <authorList>
            <person name="El-Sayed N."/>
            <person name="Caler E."/>
            <person name="Inman J."/>
            <person name="Amedeo P."/>
            <person name="Hass B."/>
            <person name="Wortman J."/>
        </authorList>
    </citation>
    <scope>NUCLEOTIDE SEQUENCE [LARGE SCALE GENOMIC DNA]</scope>
    <source>
        <strain evidence="3">ATCC 50983 / TXsc</strain>
    </source>
</reference>
<dbReference type="RefSeq" id="XP_002784427.1">
    <property type="nucleotide sequence ID" value="XM_002784381.1"/>
</dbReference>
<accession>C5KI11</accession>
<dbReference type="OrthoDB" id="10281328at2759"/>
<dbReference type="Proteomes" id="UP000007800">
    <property type="component" value="Unassembled WGS sequence"/>
</dbReference>